<dbReference type="Pfam" id="PF00437">
    <property type="entry name" value="T2SSE"/>
    <property type="match status" value="1"/>
</dbReference>
<dbReference type="SUPFAM" id="SSF52540">
    <property type="entry name" value="P-loop containing nucleoside triphosphate hydrolases"/>
    <property type="match status" value="1"/>
</dbReference>
<dbReference type="EMBL" id="CP165718">
    <property type="protein sequence ID" value="XDV08945.1"/>
    <property type="molecule type" value="Genomic_DNA"/>
</dbReference>
<comment type="similarity">
    <text evidence="1">Belongs to the GSP E family.</text>
</comment>
<dbReference type="Gene3D" id="3.30.450.380">
    <property type="match status" value="1"/>
</dbReference>
<dbReference type="CDD" id="cd01130">
    <property type="entry name" value="VirB11-like_ATPase"/>
    <property type="match status" value="1"/>
</dbReference>
<dbReference type="GO" id="GO:0016887">
    <property type="term" value="F:ATP hydrolysis activity"/>
    <property type="evidence" value="ECO:0007669"/>
    <property type="project" value="InterPro"/>
</dbReference>
<reference evidence="3" key="1">
    <citation type="submission" date="2024-07" db="EMBL/GenBank/DDBJ databases">
        <title>Whole genome sequence of bacterial strains from algal surface.</title>
        <authorList>
            <person name="Kumar P."/>
        </authorList>
    </citation>
    <scope>NUCLEOTIDE SEQUENCE</scope>
    <source>
        <strain evidence="3">PP-1MA</strain>
    </source>
</reference>
<organism evidence="3">
    <name type="scientific">Pseudidiomarina sp. PP-1MA</name>
    <dbReference type="NCBI Taxonomy" id="3237706"/>
    <lineage>
        <taxon>Bacteria</taxon>
        <taxon>Pseudomonadati</taxon>
        <taxon>Pseudomonadota</taxon>
        <taxon>Gammaproteobacteria</taxon>
        <taxon>Alteromonadales</taxon>
        <taxon>Idiomarinaceae</taxon>
        <taxon>Pseudidiomarina</taxon>
    </lineage>
</organism>
<dbReference type="InterPro" id="IPR001482">
    <property type="entry name" value="T2SS/T4SS_dom"/>
</dbReference>
<sequence>MMDTINEKGLADYLKTALQRSSIEIERMPFEQLKEHALHVLEDHLSIYSRQQQQQWRSALPSIVDSCVGFGPISKLLADSSISEVMVNDYQTIFVERGGVLEEVEHKFNSEEELLRVIDRIVLPLGRRIDSAQPMVDARLPDGSRVNAVLGPLAIHGSCLTIRKFLAKQLSLAELAQSGSISEAAKDYLKAAVIARKNMLISGGTGTGKTTLLNSLSMNIDAGQRIVTIEDAAELKLAHRNLIALEARPANAEGKGQISIRDLLVNALRMRPDRIIIGECRGAEAIDMLQAMNTGHEGSLTTLHANNPREALQRLEVMVLMAGFDMPMQAVRQQVASAIDVIVQIVRSSTGQRFVSAICEISGMDTNTIQLTKVFERSQDQLQATGIPSEWYSPCQTL</sequence>
<proteinExistence type="inferred from homology"/>
<dbReference type="InterPro" id="IPR050921">
    <property type="entry name" value="T4SS_GSP_E_ATPase"/>
</dbReference>
<feature type="domain" description="Bacterial type II secretion system protein E" evidence="2">
    <location>
        <begin position="69"/>
        <end position="348"/>
    </location>
</feature>
<dbReference type="PANTHER" id="PTHR30486">
    <property type="entry name" value="TWITCHING MOTILITY PROTEIN PILT"/>
    <property type="match status" value="1"/>
</dbReference>
<dbReference type="InterPro" id="IPR027417">
    <property type="entry name" value="P-loop_NTPase"/>
</dbReference>
<dbReference type="AlphaFoldDB" id="A0AB39X7L5"/>
<dbReference type="PANTHER" id="PTHR30486:SF6">
    <property type="entry name" value="TYPE IV PILUS RETRACTATION ATPASE PILT"/>
    <property type="match status" value="1"/>
</dbReference>
<evidence type="ECO:0000313" key="3">
    <source>
        <dbReference type="EMBL" id="XDV08945.1"/>
    </source>
</evidence>
<evidence type="ECO:0000259" key="2">
    <source>
        <dbReference type="Pfam" id="PF00437"/>
    </source>
</evidence>
<dbReference type="RefSeq" id="WP_153826357.1">
    <property type="nucleotide sequence ID" value="NZ_CP165718.1"/>
</dbReference>
<accession>A0AB39X7L5</accession>
<evidence type="ECO:0000256" key="1">
    <source>
        <dbReference type="ARBA" id="ARBA00006611"/>
    </source>
</evidence>
<protein>
    <submittedName>
        <fullName evidence="3">CpaF family protein</fullName>
    </submittedName>
</protein>
<gene>
    <name evidence="3" type="ORF">AB8S08_09240</name>
</gene>
<name>A0AB39X7L5_9GAMM</name>
<dbReference type="Gene3D" id="3.40.50.300">
    <property type="entry name" value="P-loop containing nucleotide triphosphate hydrolases"/>
    <property type="match status" value="1"/>
</dbReference>